<sequence>MGASASTSIANVTNEYEKNLNSKCTARNYVDQSINGLDIATTNYGCDIIIENVAMADADCQNETMVDTLTKAALANDAAAKAGFGISVSTAVSDYKNKIKETIDAQCNSENNIRQNISNLKLHLENKEGNKCGVLKVANTARAKANCALGIYSKSVDEIDAKTKAESSGFVLDTSTIISICLVIICCCIICCVISSAAGMLGSGGAGGESGSSSADIELTPLTFDKD</sequence>
<accession>A0A3G4ZT45</accession>
<evidence type="ECO:0000256" key="6">
    <source>
        <dbReference type="SAM" id="Phobius"/>
    </source>
</evidence>
<feature type="transmembrane region" description="Helical" evidence="6">
    <location>
        <begin position="177"/>
        <end position="201"/>
    </location>
</feature>
<evidence type="ECO:0000256" key="2">
    <source>
        <dbReference type="ARBA" id="ARBA00022692"/>
    </source>
</evidence>
<dbReference type="InterPro" id="IPR003472">
    <property type="entry name" value="Virion_mem_poxvirus_L1"/>
</dbReference>
<evidence type="ECO:0000313" key="7">
    <source>
        <dbReference type="EMBL" id="AYV78055.1"/>
    </source>
</evidence>
<feature type="region of interest" description="Disordered" evidence="5">
    <location>
        <begin position="206"/>
        <end position="227"/>
    </location>
</feature>
<dbReference type="Pfam" id="PF02442">
    <property type="entry name" value="L1R_F9L"/>
    <property type="match status" value="1"/>
</dbReference>
<evidence type="ECO:0000256" key="3">
    <source>
        <dbReference type="ARBA" id="ARBA00022989"/>
    </source>
</evidence>
<keyword evidence="2 6" id="KW-0812">Transmembrane</keyword>
<evidence type="ECO:0008006" key="8">
    <source>
        <dbReference type="Google" id="ProtNLM"/>
    </source>
</evidence>
<organism evidence="7">
    <name type="scientific">Edafosvirus sp</name>
    <dbReference type="NCBI Taxonomy" id="2487765"/>
    <lineage>
        <taxon>Viruses</taxon>
        <taxon>Varidnaviria</taxon>
        <taxon>Bamfordvirae</taxon>
        <taxon>Nucleocytoviricota</taxon>
        <taxon>Megaviricetes</taxon>
        <taxon>Imitervirales</taxon>
        <taxon>Mimiviridae</taxon>
        <taxon>Klosneuvirinae</taxon>
    </lineage>
</organism>
<evidence type="ECO:0000256" key="5">
    <source>
        <dbReference type="SAM" id="MobiDB-lite"/>
    </source>
</evidence>
<evidence type="ECO:0000256" key="1">
    <source>
        <dbReference type="ARBA" id="ARBA00004370"/>
    </source>
</evidence>
<gene>
    <name evidence="7" type="ORF">Edafosvirus4_39</name>
</gene>
<protein>
    <recommendedName>
        <fullName evidence="8">Myristylated IMV envelope protein</fullName>
    </recommendedName>
</protein>
<dbReference type="EMBL" id="MK072069">
    <property type="protein sequence ID" value="AYV78055.1"/>
    <property type="molecule type" value="Genomic_DNA"/>
</dbReference>
<dbReference type="GO" id="GO:0016020">
    <property type="term" value="C:membrane"/>
    <property type="evidence" value="ECO:0007669"/>
    <property type="project" value="UniProtKB-SubCell"/>
</dbReference>
<keyword evidence="3 6" id="KW-1133">Transmembrane helix</keyword>
<reference evidence="7" key="1">
    <citation type="submission" date="2018-10" db="EMBL/GenBank/DDBJ databases">
        <title>Hidden diversity of soil giant viruses.</title>
        <authorList>
            <person name="Schulz F."/>
            <person name="Alteio L."/>
            <person name="Goudeau D."/>
            <person name="Ryan E.M."/>
            <person name="Malmstrom R.R."/>
            <person name="Blanchard J."/>
            <person name="Woyke T."/>
        </authorList>
    </citation>
    <scope>NUCLEOTIDE SEQUENCE</scope>
    <source>
        <strain evidence="7">EDV1</strain>
    </source>
</reference>
<comment type="subcellular location">
    <subcellularLocation>
        <location evidence="1">Membrane</location>
    </subcellularLocation>
</comment>
<proteinExistence type="predicted"/>
<keyword evidence="4 6" id="KW-0472">Membrane</keyword>
<evidence type="ECO:0000256" key="4">
    <source>
        <dbReference type="ARBA" id="ARBA00023136"/>
    </source>
</evidence>
<name>A0A3G4ZT45_9VIRU</name>